<dbReference type="InterPro" id="IPR036271">
    <property type="entry name" value="Tet_transcr_reg_TetR-rel_C_sf"/>
</dbReference>
<accession>A0ABW5QUJ8</accession>
<dbReference type="PROSITE" id="PS50977">
    <property type="entry name" value="HTH_TETR_2"/>
    <property type="match status" value="1"/>
</dbReference>
<reference evidence="8" key="1">
    <citation type="journal article" date="2019" name="Int. J. Syst. Evol. Microbiol.">
        <title>The Global Catalogue of Microorganisms (GCM) 10K type strain sequencing project: providing services to taxonomists for standard genome sequencing and annotation.</title>
        <authorList>
            <consortium name="The Broad Institute Genomics Platform"/>
            <consortium name="The Broad Institute Genome Sequencing Center for Infectious Disease"/>
            <person name="Wu L."/>
            <person name="Ma J."/>
        </authorList>
    </citation>
    <scope>NUCLEOTIDE SEQUENCE [LARGE SCALE GENOMIC DNA]</scope>
    <source>
        <strain evidence="8">TISTR 1827</strain>
    </source>
</reference>
<dbReference type="Proteomes" id="UP001597493">
    <property type="component" value="Unassembled WGS sequence"/>
</dbReference>
<evidence type="ECO:0000256" key="2">
    <source>
        <dbReference type="ARBA" id="ARBA00023015"/>
    </source>
</evidence>
<dbReference type="InterPro" id="IPR050624">
    <property type="entry name" value="HTH-type_Tx_Regulator"/>
</dbReference>
<evidence type="ECO:0000256" key="1">
    <source>
        <dbReference type="ARBA" id="ARBA00022491"/>
    </source>
</evidence>
<gene>
    <name evidence="7" type="ORF">ACFSW5_06885</name>
</gene>
<dbReference type="PANTHER" id="PTHR43479">
    <property type="entry name" value="ACREF/ENVCD OPERON REPRESSOR-RELATED"/>
    <property type="match status" value="1"/>
</dbReference>
<organism evidence="7 8">
    <name type="scientific">Paenibacillus thailandensis</name>
    <dbReference type="NCBI Taxonomy" id="393250"/>
    <lineage>
        <taxon>Bacteria</taxon>
        <taxon>Bacillati</taxon>
        <taxon>Bacillota</taxon>
        <taxon>Bacilli</taxon>
        <taxon>Bacillales</taxon>
        <taxon>Paenibacillaceae</taxon>
        <taxon>Paenibacillus</taxon>
    </lineage>
</organism>
<keyword evidence="8" id="KW-1185">Reference proteome</keyword>
<evidence type="ECO:0000256" key="3">
    <source>
        <dbReference type="ARBA" id="ARBA00023125"/>
    </source>
</evidence>
<comment type="caution">
    <text evidence="7">The sequence shown here is derived from an EMBL/GenBank/DDBJ whole genome shotgun (WGS) entry which is preliminary data.</text>
</comment>
<dbReference type="PRINTS" id="PR00455">
    <property type="entry name" value="HTHTETR"/>
</dbReference>
<dbReference type="SUPFAM" id="SSF48498">
    <property type="entry name" value="Tetracyclin repressor-like, C-terminal domain"/>
    <property type="match status" value="1"/>
</dbReference>
<dbReference type="Pfam" id="PF00440">
    <property type="entry name" value="TetR_N"/>
    <property type="match status" value="1"/>
</dbReference>
<protein>
    <submittedName>
        <fullName evidence="7">TetR/AcrR family transcriptional regulator</fullName>
    </submittedName>
</protein>
<evidence type="ECO:0000256" key="4">
    <source>
        <dbReference type="ARBA" id="ARBA00023163"/>
    </source>
</evidence>
<proteinExistence type="predicted"/>
<dbReference type="PANTHER" id="PTHR43479:SF11">
    <property type="entry name" value="ACREF_ENVCD OPERON REPRESSOR-RELATED"/>
    <property type="match status" value="1"/>
</dbReference>
<name>A0ABW5QUJ8_9BACL</name>
<sequence>MIRIATDKELSSNRSADRKAQIKKAALERFARNGFHQTKISDIVRDAGVSQGTFYLYFKSKEAVALEIIESGRKQLLEVIAQGYRSGTGTVADMQQASEALLAELFAYARDNRYFMELLLVGAGTDELLRGAIAETRTAMEEAFRRNIERAIELGMLPDTISTDVRAALLMGLIEGIVSRWLFGTSEAHASIAEKSPQELAAATARFEFFGLIGI</sequence>
<evidence type="ECO:0000313" key="8">
    <source>
        <dbReference type="Proteomes" id="UP001597493"/>
    </source>
</evidence>
<dbReference type="InterPro" id="IPR001647">
    <property type="entry name" value="HTH_TetR"/>
</dbReference>
<feature type="domain" description="HTH tetR-type" evidence="6">
    <location>
        <begin position="16"/>
        <end position="76"/>
    </location>
</feature>
<dbReference type="EMBL" id="JBHUMY010000006">
    <property type="protein sequence ID" value="MFD2659992.1"/>
    <property type="molecule type" value="Genomic_DNA"/>
</dbReference>
<dbReference type="Pfam" id="PF08361">
    <property type="entry name" value="TetR_C_2"/>
    <property type="match status" value="1"/>
</dbReference>
<keyword evidence="4" id="KW-0804">Transcription</keyword>
<dbReference type="RefSeq" id="WP_379270663.1">
    <property type="nucleotide sequence ID" value="NZ_JBHUGT010000044.1"/>
</dbReference>
<keyword evidence="2" id="KW-0805">Transcription regulation</keyword>
<evidence type="ECO:0000259" key="6">
    <source>
        <dbReference type="PROSITE" id="PS50977"/>
    </source>
</evidence>
<dbReference type="InterPro" id="IPR013572">
    <property type="entry name" value="Tscrpt_reg_MAATS_C"/>
</dbReference>
<dbReference type="Gene3D" id="1.10.357.10">
    <property type="entry name" value="Tetracycline Repressor, domain 2"/>
    <property type="match status" value="1"/>
</dbReference>
<keyword evidence="1" id="KW-0678">Repressor</keyword>
<keyword evidence="3 5" id="KW-0238">DNA-binding</keyword>
<feature type="DNA-binding region" description="H-T-H motif" evidence="5">
    <location>
        <begin position="39"/>
        <end position="58"/>
    </location>
</feature>
<dbReference type="SUPFAM" id="SSF46689">
    <property type="entry name" value="Homeodomain-like"/>
    <property type="match status" value="1"/>
</dbReference>
<dbReference type="InterPro" id="IPR009057">
    <property type="entry name" value="Homeodomain-like_sf"/>
</dbReference>
<evidence type="ECO:0000313" key="7">
    <source>
        <dbReference type="EMBL" id="MFD2659992.1"/>
    </source>
</evidence>
<evidence type="ECO:0000256" key="5">
    <source>
        <dbReference type="PROSITE-ProRule" id="PRU00335"/>
    </source>
</evidence>